<dbReference type="GO" id="GO:0016020">
    <property type="term" value="C:membrane"/>
    <property type="evidence" value="ECO:0007669"/>
    <property type="project" value="TreeGrafter"/>
</dbReference>
<sequence length="258" mass="29623">HIFAQCIKTILHKKTVFIVTHHLEYLPKCDKVLYMHEGHVVSYGSHSELMSPGSPYQELFTLYNSKYDRILKERMMNQDKKNEVRIVPQRGFSRVSKRTLNRQLSMMSMPTQVQHQFSVVSLNSICADYENVDVEDLVVFQKSPDCHVRARTYWIYIKAMGGVAIFIFLLVSYFVSIAIQSVTTGYLAYWLKQGAGQGNLNFTHSNSAVHDAEMIYSVVNNPDRNTYALIYGMLLLAMLIILVARSFIFAKFLLRASS</sequence>
<keyword evidence="2" id="KW-0067">ATP-binding</keyword>
<organism evidence="4">
    <name type="scientific">Arion vulgaris</name>
    <dbReference type="NCBI Taxonomy" id="1028688"/>
    <lineage>
        <taxon>Eukaryota</taxon>
        <taxon>Metazoa</taxon>
        <taxon>Spiralia</taxon>
        <taxon>Lophotrochozoa</taxon>
        <taxon>Mollusca</taxon>
        <taxon>Gastropoda</taxon>
        <taxon>Heterobranchia</taxon>
        <taxon>Euthyneura</taxon>
        <taxon>Panpulmonata</taxon>
        <taxon>Eupulmonata</taxon>
        <taxon>Stylommatophora</taxon>
        <taxon>Helicina</taxon>
        <taxon>Arionoidea</taxon>
        <taxon>Arionidae</taxon>
        <taxon>Arion</taxon>
    </lineage>
</organism>
<protein>
    <recommendedName>
        <fullName evidence="5">ABC transmembrane type-1 domain-containing protein</fullName>
    </recommendedName>
</protein>
<keyword evidence="3" id="KW-0472">Membrane</keyword>
<name>A0A0B6ZEZ4_9EUPU</name>
<dbReference type="PANTHER" id="PTHR24223">
    <property type="entry name" value="ATP-BINDING CASSETTE SUB-FAMILY C"/>
    <property type="match status" value="1"/>
</dbReference>
<dbReference type="InterPro" id="IPR027417">
    <property type="entry name" value="P-loop_NTPase"/>
</dbReference>
<dbReference type="AlphaFoldDB" id="A0A0B6ZEZ4"/>
<evidence type="ECO:0000313" key="4">
    <source>
        <dbReference type="EMBL" id="CEK67108.1"/>
    </source>
</evidence>
<feature type="non-terminal residue" evidence="4">
    <location>
        <position position="1"/>
    </location>
</feature>
<dbReference type="SUPFAM" id="SSF52540">
    <property type="entry name" value="P-loop containing nucleoside triphosphate hydrolases"/>
    <property type="match status" value="1"/>
</dbReference>
<dbReference type="GO" id="GO:0042626">
    <property type="term" value="F:ATPase-coupled transmembrane transporter activity"/>
    <property type="evidence" value="ECO:0007669"/>
    <property type="project" value="TreeGrafter"/>
</dbReference>
<proteinExistence type="predicted"/>
<feature type="transmembrane region" description="Helical" evidence="3">
    <location>
        <begin position="159"/>
        <end position="179"/>
    </location>
</feature>
<reference evidence="4" key="1">
    <citation type="submission" date="2014-12" db="EMBL/GenBank/DDBJ databases">
        <title>Insight into the proteome of Arion vulgaris.</title>
        <authorList>
            <person name="Aradska J."/>
            <person name="Bulat T."/>
            <person name="Smidak R."/>
            <person name="Sarate P."/>
            <person name="Gangsoo J."/>
            <person name="Sialana F."/>
            <person name="Bilban M."/>
            <person name="Lubec G."/>
        </authorList>
    </citation>
    <scope>NUCLEOTIDE SEQUENCE</scope>
    <source>
        <tissue evidence="4">Skin</tissue>
    </source>
</reference>
<evidence type="ECO:0000256" key="1">
    <source>
        <dbReference type="ARBA" id="ARBA00022741"/>
    </source>
</evidence>
<evidence type="ECO:0000256" key="2">
    <source>
        <dbReference type="ARBA" id="ARBA00022840"/>
    </source>
</evidence>
<keyword evidence="3" id="KW-1133">Transmembrane helix</keyword>
<dbReference type="EMBL" id="HACG01020243">
    <property type="protein sequence ID" value="CEK67108.1"/>
    <property type="molecule type" value="Transcribed_RNA"/>
</dbReference>
<keyword evidence="3" id="KW-0812">Transmembrane</keyword>
<accession>A0A0B6ZEZ4</accession>
<evidence type="ECO:0008006" key="5">
    <source>
        <dbReference type="Google" id="ProtNLM"/>
    </source>
</evidence>
<dbReference type="InterPro" id="IPR050173">
    <property type="entry name" value="ABC_transporter_C-like"/>
</dbReference>
<feature type="transmembrane region" description="Helical" evidence="3">
    <location>
        <begin position="228"/>
        <end position="254"/>
    </location>
</feature>
<gene>
    <name evidence="4" type="primary">ORF61367</name>
</gene>
<evidence type="ECO:0000256" key="3">
    <source>
        <dbReference type="SAM" id="Phobius"/>
    </source>
</evidence>
<feature type="non-terminal residue" evidence="4">
    <location>
        <position position="258"/>
    </location>
</feature>
<dbReference type="PANTHER" id="PTHR24223:SF447">
    <property type="entry name" value="MULTIDRUG RESISTANCE-ASSOCIATED PROTEIN 5"/>
    <property type="match status" value="1"/>
</dbReference>
<dbReference type="GO" id="GO:0005524">
    <property type="term" value="F:ATP binding"/>
    <property type="evidence" value="ECO:0007669"/>
    <property type="project" value="UniProtKB-KW"/>
</dbReference>
<dbReference type="Gene3D" id="3.40.50.300">
    <property type="entry name" value="P-loop containing nucleotide triphosphate hydrolases"/>
    <property type="match status" value="1"/>
</dbReference>
<keyword evidence="1" id="KW-0547">Nucleotide-binding</keyword>